<evidence type="ECO:0000313" key="3">
    <source>
        <dbReference type="Proteomes" id="UP000019146"/>
    </source>
</evidence>
<dbReference type="Proteomes" id="UP000019146">
    <property type="component" value="Chromosome 1"/>
</dbReference>
<dbReference type="PANTHER" id="PTHR28255">
    <property type="match status" value="1"/>
</dbReference>
<dbReference type="NCBIfam" id="NF002696">
    <property type="entry name" value="PRK02487.1-5"/>
    <property type="match status" value="1"/>
</dbReference>
<dbReference type="RefSeq" id="WP_036004859.1">
    <property type="nucleotide sequence ID" value="NZ_CP012746.1"/>
</dbReference>
<dbReference type="HAMAP" id="MF_00761">
    <property type="entry name" value="UPF0303"/>
    <property type="match status" value="1"/>
</dbReference>
<sequence>MDIAHDLQSIAAQENTLVFPHFDADTAWQLGAYLREVAKARGLALAIEIRTFGQPMFFSLLEGATPDNVNWARRKGNTVAHFRRSSYAVGLTLQQSNGTLADKHSLPVADYASHGGAFPLTVKNAGVIGSVTVSGLPQRADHEFVVEALCAHLGYDYSKLALAKA</sequence>
<gene>
    <name evidence="2" type="ORF">K788_0002504</name>
</gene>
<dbReference type="AlphaFoldDB" id="A0A0P0R9G4"/>
<evidence type="ECO:0000313" key="2">
    <source>
        <dbReference type="EMBL" id="ALL65003.1"/>
    </source>
</evidence>
<protein>
    <recommendedName>
        <fullName evidence="1">UPF0303 protein K788_0002504</fullName>
    </recommendedName>
</protein>
<dbReference type="Gene3D" id="3.30.450.150">
    <property type="entry name" value="Haem-degrading domain"/>
    <property type="match status" value="1"/>
</dbReference>
<organism evidence="2 3">
    <name type="scientific">Paraburkholderia caribensis MBA4</name>
    <dbReference type="NCBI Taxonomy" id="1323664"/>
    <lineage>
        <taxon>Bacteria</taxon>
        <taxon>Pseudomonadati</taxon>
        <taxon>Pseudomonadota</taxon>
        <taxon>Betaproteobacteria</taxon>
        <taxon>Burkholderiales</taxon>
        <taxon>Burkholderiaceae</taxon>
        <taxon>Paraburkholderia</taxon>
    </lineage>
</organism>
<dbReference type="GeneID" id="69969105"/>
<reference evidence="2 3" key="1">
    <citation type="journal article" date="2014" name="Genome Announc.">
        <title>Draft Genome Sequence of the Haloacid-Degrading Burkholderia caribensis Strain MBA4.</title>
        <authorList>
            <person name="Pan Y."/>
            <person name="Kong K.F."/>
            <person name="Tsang J.S."/>
        </authorList>
    </citation>
    <scope>NUCLEOTIDE SEQUENCE [LARGE SCALE GENOMIC DNA]</scope>
    <source>
        <strain evidence="2 3">MBA4</strain>
    </source>
</reference>
<proteinExistence type="inferred from homology"/>
<dbReference type="InterPro" id="IPR038084">
    <property type="entry name" value="PduO/GlcC-like_sf"/>
</dbReference>
<dbReference type="PANTHER" id="PTHR28255:SF1">
    <property type="entry name" value="UPF0303 PROTEIN YBR137W"/>
    <property type="match status" value="1"/>
</dbReference>
<dbReference type="KEGG" id="bcai:K788_0002504"/>
<dbReference type="InterPro" id="IPR010371">
    <property type="entry name" value="YBR137W-like"/>
</dbReference>
<accession>A0A0P0R9G4</accession>
<dbReference type="InterPro" id="IPR005624">
    <property type="entry name" value="PduO/GlcC-like"/>
</dbReference>
<dbReference type="PIRSF" id="PIRSF008757">
    <property type="entry name" value="UCP008757"/>
    <property type="match status" value="1"/>
</dbReference>
<comment type="similarity">
    <text evidence="1">Belongs to the UPF0303 family.</text>
</comment>
<name>A0A0P0R9G4_9BURK</name>
<dbReference type="SUPFAM" id="SSF143744">
    <property type="entry name" value="GlcG-like"/>
    <property type="match status" value="1"/>
</dbReference>
<evidence type="ECO:0000256" key="1">
    <source>
        <dbReference type="HAMAP-Rule" id="MF_00761"/>
    </source>
</evidence>
<dbReference type="EMBL" id="CP012746">
    <property type="protein sequence ID" value="ALL65003.1"/>
    <property type="molecule type" value="Genomic_DNA"/>
</dbReference>
<dbReference type="NCBIfam" id="NF002695">
    <property type="entry name" value="PRK02487.1-4"/>
    <property type="match status" value="1"/>
</dbReference>
<dbReference type="Pfam" id="PF03928">
    <property type="entry name" value="HbpS-like"/>
    <property type="match status" value="1"/>
</dbReference>